<evidence type="ECO:0000256" key="2">
    <source>
        <dbReference type="ARBA" id="ARBA00004963"/>
    </source>
</evidence>
<dbReference type="PANTHER" id="PTHR43705:SF1">
    <property type="entry name" value="HYDROXYACYLGLUTATHIONE HYDROLASE GLOB"/>
    <property type="match status" value="1"/>
</dbReference>
<dbReference type="Gene3D" id="3.60.15.10">
    <property type="entry name" value="Ribonuclease Z/Hydroxyacylglutathione hydrolase-like"/>
    <property type="match status" value="1"/>
</dbReference>
<dbReference type="Proteomes" id="UP001271769">
    <property type="component" value="Unassembled WGS sequence"/>
</dbReference>
<comment type="catalytic activity">
    <reaction evidence="1 7">
        <text>an S-(2-hydroxyacyl)glutathione + H2O = a 2-hydroxy carboxylate + glutathione + H(+)</text>
        <dbReference type="Rhea" id="RHEA:21864"/>
        <dbReference type="ChEBI" id="CHEBI:15377"/>
        <dbReference type="ChEBI" id="CHEBI:15378"/>
        <dbReference type="ChEBI" id="CHEBI:57925"/>
        <dbReference type="ChEBI" id="CHEBI:58896"/>
        <dbReference type="ChEBI" id="CHEBI:71261"/>
        <dbReference type="EC" id="3.1.2.6"/>
    </reaction>
</comment>
<dbReference type="InterPro" id="IPR035680">
    <property type="entry name" value="Clx_II_MBL"/>
</dbReference>
<evidence type="ECO:0000256" key="7">
    <source>
        <dbReference type="HAMAP-Rule" id="MF_01374"/>
    </source>
</evidence>
<evidence type="ECO:0000256" key="1">
    <source>
        <dbReference type="ARBA" id="ARBA00001623"/>
    </source>
</evidence>
<sequence>MPQDATAAALDIVVFPMLSDNYGFLIHDPASGETAVVDPAEAAPTLAACAARGWQLSHILNTHHHGDHVGGNLDLKAKTGCKVIGPAYDRDRIPGIDVAVDEASGVDFGGRHARVFFVPGHTRGHIAYWFAADHALFCGDTLFSLGCGRLFEGTPAQMWSSLLKLRALPDETRVYCAHEYTQSNARFALAAEPENAALRAQAEKVASDRAAGRFTIPSTLGVEKACNPFLRADQPDLQRRFGGQGSADADVLGAIRAAKDHF</sequence>
<reference evidence="9 10" key="1">
    <citation type="journal article" date="2013" name="Antonie Van Leeuwenhoek">
        <title>Dongia rigui sp. nov., isolated from freshwater of a large wetland in Korea.</title>
        <authorList>
            <person name="Baik K.S."/>
            <person name="Hwang Y.M."/>
            <person name="Choi J.S."/>
            <person name="Kwon J."/>
            <person name="Seong C.N."/>
        </authorList>
    </citation>
    <scope>NUCLEOTIDE SEQUENCE [LARGE SCALE GENOMIC DNA]</scope>
    <source>
        <strain evidence="9 10">04SU4-P</strain>
    </source>
</reference>
<feature type="binding site" evidence="7">
    <location>
        <position position="140"/>
    </location>
    <ligand>
        <name>Zn(2+)</name>
        <dbReference type="ChEBI" id="CHEBI:29105"/>
        <label>1</label>
    </ligand>
</feature>
<keyword evidence="4 7" id="KW-0479">Metal-binding</keyword>
<comment type="cofactor">
    <cofactor evidence="7">
        <name>Zn(2+)</name>
        <dbReference type="ChEBI" id="CHEBI:29105"/>
    </cofactor>
    <text evidence="7">Binds 2 Zn(2+) ions per subunit.</text>
</comment>
<evidence type="ECO:0000313" key="10">
    <source>
        <dbReference type="Proteomes" id="UP001271769"/>
    </source>
</evidence>
<feature type="binding site" evidence="7">
    <location>
        <position position="140"/>
    </location>
    <ligand>
        <name>Zn(2+)</name>
        <dbReference type="ChEBI" id="CHEBI:29105"/>
        <label>2</label>
    </ligand>
</feature>
<comment type="caution">
    <text evidence="9">The sequence shown here is derived from an EMBL/GenBank/DDBJ whole genome shotgun (WGS) entry which is preliminary data.</text>
</comment>
<dbReference type="Pfam" id="PF00753">
    <property type="entry name" value="Lactamase_B"/>
    <property type="match status" value="1"/>
</dbReference>
<dbReference type="Pfam" id="PF16123">
    <property type="entry name" value="HAGH_C"/>
    <property type="match status" value="1"/>
</dbReference>
<feature type="binding site" evidence="7">
    <location>
        <position position="121"/>
    </location>
    <ligand>
        <name>Zn(2+)</name>
        <dbReference type="ChEBI" id="CHEBI:29105"/>
        <label>1</label>
    </ligand>
</feature>
<feature type="binding site" evidence="7">
    <location>
        <position position="63"/>
    </location>
    <ligand>
        <name>Zn(2+)</name>
        <dbReference type="ChEBI" id="CHEBI:29105"/>
        <label>1</label>
    </ligand>
</feature>
<evidence type="ECO:0000313" key="9">
    <source>
        <dbReference type="EMBL" id="MDY0870869.1"/>
    </source>
</evidence>
<evidence type="ECO:0000256" key="5">
    <source>
        <dbReference type="ARBA" id="ARBA00022801"/>
    </source>
</evidence>
<evidence type="ECO:0000259" key="8">
    <source>
        <dbReference type="SMART" id="SM00849"/>
    </source>
</evidence>
<protein>
    <recommendedName>
        <fullName evidence="7">Hydroxyacylglutathione hydrolase</fullName>
        <ecNumber evidence="7">3.1.2.6</ecNumber>
    </recommendedName>
    <alternativeName>
        <fullName evidence="7">Glyoxalase II</fullName>
        <shortName evidence="7">Glx II</shortName>
    </alternativeName>
</protein>
<comment type="subunit">
    <text evidence="7">Monomer.</text>
</comment>
<accession>A0ABU5DU75</accession>
<feature type="domain" description="Metallo-beta-lactamase" evidence="8">
    <location>
        <begin position="20"/>
        <end position="178"/>
    </location>
</feature>
<feature type="binding site" evidence="7">
    <location>
        <position position="68"/>
    </location>
    <ligand>
        <name>Zn(2+)</name>
        <dbReference type="ChEBI" id="CHEBI:29105"/>
        <label>2</label>
    </ligand>
</feature>
<organism evidence="9 10">
    <name type="scientific">Dongia rigui</name>
    <dbReference type="NCBI Taxonomy" id="940149"/>
    <lineage>
        <taxon>Bacteria</taxon>
        <taxon>Pseudomonadati</taxon>
        <taxon>Pseudomonadota</taxon>
        <taxon>Alphaproteobacteria</taxon>
        <taxon>Rhodospirillales</taxon>
        <taxon>Dongiaceae</taxon>
        <taxon>Dongia</taxon>
    </lineage>
</organism>
<dbReference type="InterPro" id="IPR001018">
    <property type="entry name" value="Beta-lactamase_class-B_CS"/>
</dbReference>
<dbReference type="GO" id="GO:0004416">
    <property type="term" value="F:hydroxyacylglutathione hydrolase activity"/>
    <property type="evidence" value="ECO:0007669"/>
    <property type="project" value="UniProtKB-EC"/>
</dbReference>
<comment type="similarity">
    <text evidence="3 7">Belongs to the metallo-beta-lactamase superfamily. Glyoxalase II family.</text>
</comment>
<dbReference type="PANTHER" id="PTHR43705">
    <property type="entry name" value="HYDROXYACYLGLUTATHIONE HYDROLASE"/>
    <property type="match status" value="1"/>
</dbReference>
<dbReference type="InterPro" id="IPR017782">
    <property type="entry name" value="Hydroxyacylglutathione_Hdrlase"/>
</dbReference>
<dbReference type="SUPFAM" id="SSF56281">
    <property type="entry name" value="Metallo-hydrolase/oxidoreductase"/>
    <property type="match status" value="1"/>
</dbReference>
<dbReference type="CDD" id="cd07723">
    <property type="entry name" value="hydroxyacylglutathione_hydrolase_MBL-fold"/>
    <property type="match status" value="1"/>
</dbReference>
<dbReference type="EC" id="3.1.2.6" evidence="7"/>
<dbReference type="HAMAP" id="MF_01374">
    <property type="entry name" value="Glyoxalase_2"/>
    <property type="match status" value="1"/>
</dbReference>
<feature type="binding site" evidence="7">
    <location>
        <position position="178"/>
    </location>
    <ligand>
        <name>Zn(2+)</name>
        <dbReference type="ChEBI" id="CHEBI:29105"/>
        <label>2</label>
    </ligand>
</feature>
<dbReference type="RefSeq" id="WP_320499236.1">
    <property type="nucleotide sequence ID" value="NZ_JAXCLX010000001.1"/>
</dbReference>
<dbReference type="PIRSF" id="PIRSF005457">
    <property type="entry name" value="Glx"/>
    <property type="match status" value="1"/>
</dbReference>
<evidence type="ECO:0000256" key="4">
    <source>
        <dbReference type="ARBA" id="ARBA00022723"/>
    </source>
</evidence>
<dbReference type="NCBIfam" id="TIGR03413">
    <property type="entry name" value="GSH_gloB"/>
    <property type="match status" value="1"/>
</dbReference>
<dbReference type="EMBL" id="JAXCLX010000001">
    <property type="protein sequence ID" value="MDY0870869.1"/>
    <property type="molecule type" value="Genomic_DNA"/>
</dbReference>
<feature type="binding site" evidence="7">
    <location>
        <position position="67"/>
    </location>
    <ligand>
        <name>Zn(2+)</name>
        <dbReference type="ChEBI" id="CHEBI:29105"/>
        <label>2</label>
    </ligand>
</feature>
<gene>
    <name evidence="7 9" type="primary">gloB</name>
    <name evidence="9" type="ORF">SMD31_03005</name>
</gene>
<dbReference type="InterPro" id="IPR036866">
    <property type="entry name" value="RibonucZ/Hydroxyglut_hydro"/>
</dbReference>
<feature type="binding site" evidence="7">
    <location>
        <position position="65"/>
    </location>
    <ligand>
        <name>Zn(2+)</name>
        <dbReference type="ChEBI" id="CHEBI:29105"/>
        <label>1</label>
    </ligand>
</feature>
<dbReference type="InterPro" id="IPR032282">
    <property type="entry name" value="HAGH_C"/>
</dbReference>
<evidence type="ECO:0000256" key="3">
    <source>
        <dbReference type="ARBA" id="ARBA00006759"/>
    </source>
</evidence>
<dbReference type="InterPro" id="IPR050110">
    <property type="entry name" value="Glyoxalase_II_hydrolase"/>
</dbReference>
<name>A0ABU5DU75_9PROT</name>
<evidence type="ECO:0000256" key="6">
    <source>
        <dbReference type="ARBA" id="ARBA00022833"/>
    </source>
</evidence>
<comment type="function">
    <text evidence="7">Thiolesterase that catalyzes the hydrolysis of S-D-lactoyl-glutathione to form glutathione and D-lactic acid.</text>
</comment>
<dbReference type="InterPro" id="IPR001279">
    <property type="entry name" value="Metallo-B-lactamas"/>
</dbReference>
<comment type="pathway">
    <text evidence="2 7">Secondary metabolite metabolism; methylglyoxal degradation; (R)-lactate from methylglyoxal: step 2/2.</text>
</comment>
<keyword evidence="5 7" id="KW-0378">Hydrolase</keyword>
<dbReference type="PROSITE" id="PS00743">
    <property type="entry name" value="BETA_LACTAMASE_B_1"/>
    <property type="match status" value="1"/>
</dbReference>
<dbReference type="SMART" id="SM00849">
    <property type="entry name" value="Lactamase_B"/>
    <property type="match status" value="1"/>
</dbReference>
<proteinExistence type="inferred from homology"/>
<keyword evidence="6 7" id="KW-0862">Zinc</keyword>
<keyword evidence="10" id="KW-1185">Reference proteome</keyword>